<organism evidence="1 2">
    <name type="scientific">Pseudomonas asuensis</name>
    <dbReference type="NCBI Taxonomy" id="1825787"/>
    <lineage>
        <taxon>Bacteria</taxon>
        <taxon>Pseudomonadati</taxon>
        <taxon>Pseudomonadota</taxon>
        <taxon>Gammaproteobacteria</taxon>
        <taxon>Pseudomonadales</taxon>
        <taxon>Pseudomonadaceae</taxon>
        <taxon>Pseudomonas</taxon>
    </lineage>
</organism>
<name>A0ABQ2GSL6_9PSED</name>
<dbReference type="Gene3D" id="1.10.10.10">
    <property type="entry name" value="Winged helix-like DNA-binding domain superfamily/Winged helix DNA-binding domain"/>
    <property type="match status" value="1"/>
</dbReference>
<evidence type="ECO:0008006" key="3">
    <source>
        <dbReference type="Google" id="ProtNLM"/>
    </source>
</evidence>
<dbReference type="Proteomes" id="UP000616499">
    <property type="component" value="Unassembled WGS sequence"/>
</dbReference>
<proteinExistence type="predicted"/>
<evidence type="ECO:0000313" key="1">
    <source>
        <dbReference type="EMBL" id="GGM09018.1"/>
    </source>
</evidence>
<dbReference type="EMBL" id="BMNW01000004">
    <property type="protein sequence ID" value="GGM09018.1"/>
    <property type="molecule type" value="Genomic_DNA"/>
</dbReference>
<dbReference type="InterPro" id="IPR036388">
    <property type="entry name" value="WH-like_DNA-bd_sf"/>
</dbReference>
<protein>
    <recommendedName>
        <fullName evidence="3">MarR family transcriptional regulator</fullName>
    </recommendedName>
</protein>
<accession>A0ABQ2GSL6</accession>
<keyword evidence="2" id="KW-1185">Reference proteome</keyword>
<sequence>MNMTRRFSQTKRRAVAHAILAMNNSWIAHFGDLGLSDLSYSDLFINMWQRQDQFLRKTDLYAFMPSISRRTAVKYIQHLIDQGCLVETHSDTDRRVRWVSLTPDIINRLERFCDNACEHFGRLNKA</sequence>
<dbReference type="SUPFAM" id="SSF46785">
    <property type="entry name" value="Winged helix' DNA-binding domain"/>
    <property type="match status" value="1"/>
</dbReference>
<evidence type="ECO:0000313" key="2">
    <source>
        <dbReference type="Proteomes" id="UP000616499"/>
    </source>
</evidence>
<dbReference type="InterPro" id="IPR036390">
    <property type="entry name" value="WH_DNA-bd_sf"/>
</dbReference>
<gene>
    <name evidence="1" type="ORF">GCM10009425_20340</name>
</gene>
<reference evidence="2" key="1">
    <citation type="journal article" date="2019" name="Int. J. Syst. Evol. Microbiol.">
        <title>The Global Catalogue of Microorganisms (GCM) 10K type strain sequencing project: providing services to taxonomists for standard genome sequencing and annotation.</title>
        <authorList>
            <consortium name="The Broad Institute Genomics Platform"/>
            <consortium name="The Broad Institute Genome Sequencing Center for Infectious Disease"/>
            <person name="Wu L."/>
            <person name="Ma J."/>
        </authorList>
    </citation>
    <scope>NUCLEOTIDE SEQUENCE [LARGE SCALE GENOMIC DNA]</scope>
    <source>
        <strain evidence="2">JCM 13501</strain>
    </source>
</reference>
<comment type="caution">
    <text evidence="1">The sequence shown here is derived from an EMBL/GenBank/DDBJ whole genome shotgun (WGS) entry which is preliminary data.</text>
</comment>